<name>A0A1H6LH39_MYCRU</name>
<dbReference type="Proteomes" id="UP000182915">
    <property type="component" value="Chromosome I"/>
</dbReference>
<gene>
    <name evidence="2" type="ORF">SAMN04489835_4761</name>
</gene>
<dbReference type="InterPro" id="IPR000073">
    <property type="entry name" value="AB_hydrolase_1"/>
</dbReference>
<dbReference type="Pfam" id="PF12697">
    <property type="entry name" value="Abhydrolase_6"/>
    <property type="match status" value="1"/>
</dbReference>
<evidence type="ECO:0000313" key="2">
    <source>
        <dbReference type="EMBL" id="SEH84086.1"/>
    </source>
</evidence>
<accession>A0A1H6LH39</accession>
<dbReference type="RefSeq" id="WP_083409267.1">
    <property type="nucleotide sequence ID" value="NZ_LT629971.1"/>
</dbReference>
<dbReference type="PANTHER" id="PTHR43798">
    <property type="entry name" value="MONOACYLGLYCEROL LIPASE"/>
    <property type="match status" value="1"/>
</dbReference>
<reference evidence="3" key="1">
    <citation type="submission" date="2016-10" db="EMBL/GenBank/DDBJ databases">
        <authorList>
            <person name="Varghese N."/>
            <person name="Submissions S."/>
        </authorList>
    </citation>
    <scope>NUCLEOTIDE SEQUENCE [LARGE SCALE GENOMIC DNA]</scope>
    <source>
        <strain evidence="3">DSM 45405</strain>
    </source>
</reference>
<proteinExistence type="predicted"/>
<sequence>MPKLDPFRSPQGRARFIAQYDAIVADWPVPCDEFDVETRFGATHVIASGPESAPPLVLLHGATATAVMWHSVMAPLSASHRCYCIDTITEPNKSALTRPARGTANLVEWLRQVFGALRIDDAAVAGMSYGGWLATNLAVQAPELVNRLILVAPAATLAPIPAEFFFRMFSTGLLRSRGLATRFVEWMASTPDIGTDPVADLIVTSLVSCRTLRFEVTPPTVFSDDSLRRIAAPTTLLIGEHEVVYRTGPRAAMDRAQSLISDVRTSLIPGANHMLTRDNPSALADAMVAALR</sequence>
<evidence type="ECO:0000259" key="1">
    <source>
        <dbReference type="Pfam" id="PF12697"/>
    </source>
</evidence>
<dbReference type="Gene3D" id="3.40.50.1820">
    <property type="entry name" value="alpha/beta hydrolase"/>
    <property type="match status" value="1"/>
</dbReference>
<evidence type="ECO:0000313" key="3">
    <source>
        <dbReference type="Proteomes" id="UP000182915"/>
    </source>
</evidence>
<feature type="domain" description="AB hydrolase-1" evidence="1">
    <location>
        <begin position="56"/>
        <end position="286"/>
    </location>
</feature>
<dbReference type="STRING" id="370526.SAMN04489835_4761"/>
<dbReference type="SUPFAM" id="SSF53474">
    <property type="entry name" value="alpha/beta-Hydrolases"/>
    <property type="match status" value="1"/>
</dbReference>
<protein>
    <submittedName>
        <fullName evidence="2">Pimeloyl-ACP methyl ester carboxylesterase</fullName>
    </submittedName>
</protein>
<dbReference type="InterPro" id="IPR029058">
    <property type="entry name" value="AB_hydrolase_fold"/>
</dbReference>
<dbReference type="EMBL" id="LT629971">
    <property type="protein sequence ID" value="SEH84086.1"/>
    <property type="molecule type" value="Genomic_DNA"/>
</dbReference>
<dbReference type="AlphaFoldDB" id="A0A1H6LH39"/>
<keyword evidence="3" id="KW-1185">Reference proteome</keyword>
<dbReference type="OrthoDB" id="5513277at2"/>
<dbReference type="InterPro" id="IPR050266">
    <property type="entry name" value="AB_hydrolase_sf"/>
</dbReference>
<dbReference type="GO" id="GO:0003824">
    <property type="term" value="F:catalytic activity"/>
    <property type="evidence" value="ECO:0007669"/>
    <property type="project" value="UniProtKB-ARBA"/>
</dbReference>
<organism evidence="2 3">
    <name type="scientific">Mycolicibacterium rutilum</name>
    <name type="common">Mycobacterium rutilum</name>
    <dbReference type="NCBI Taxonomy" id="370526"/>
    <lineage>
        <taxon>Bacteria</taxon>
        <taxon>Bacillati</taxon>
        <taxon>Actinomycetota</taxon>
        <taxon>Actinomycetes</taxon>
        <taxon>Mycobacteriales</taxon>
        <taxon>Mycobacteriaceae</taxon>
        <taxon>Mycolicibacterium</taxon>
    </lineage>
</organism>